<dbReference type="InterPro" id="IPR014030">
    <property type="entry name" value="Ketoacyl_synth_N"/>
</dbReference>
<keyword evidence="2" id="KW-0597">Phosphoprotein</keyword>
<dbReference type="Proteomes" id="UP000326831">
    <property type="component" value="Chromosome"/>
</dbReference>
<organism evidence="10 11">
    <name type="scientific">Streptomyces subrutilus</name>
    <dbReference type="NCBI Taxonomy" id="36818"/>
    <lineage>
        <taxon>Bacteria</taxon>
        <taxon>Bacillati</taxon>
        <taxon>Actinomycetota</taxon>
        <taxon>Actinomycetes</taxon>
        <taxon>Kitasatosporales</taxon>
        <taxon>Streptomycetaceae</taxon>
        <taxon>Streptomyces</taxon>
    </lineage>
</organism>
<dbReference type="PANTHER" id="PTHR43775:SF37">
    <property type="entry name" value="SI:DKEY-61P9.11"/>
    <property type="match status" value="1"/>
</dbReference>
<dbReference type="InterPro" id="IPR020806">
    <property type="entry name" value="PKS_PP-bd"/>
</dbReference>
<dbReference type="GO" id="GO:0006633">
    <property type="term" value="P:fatty acid biosynthetic process"/>
    <property type="evidence" value="ECO:0007669"/>
    <property type="project" value="InterPro"/>
</dbReference>
<dbReference type="PROSITE" id="PS00012">
    <property type="entry name" value="PHOSPHOPANTETHEINE"/>
    <property type="match status" value="1"/>
</dbReference>
<dbReference type="InterPro" id="IPR036736">
    <property type="entry name" value="ACP-like_sf"/>
</dbReference>
<dbReference type="GO" id="GO:0004315">
    <property type="term" value="F:3-oxoacyl-[acyl-carrier-protein] synthase activity"/>
    <property type="evidence" value="ECO:0007669"/>
    <property type="project" value="InterPro"/>
</dbReference>
<dbReference type="EMBL" id="BMVX01000005">
    <property type="protein sequence ID" value="GGZ57703.1"/>
    <property type="molecule type" value="Genomic_DNA"/>
</dbReference>
<feature type="region of interest" description="Disordered" evidence="6">
    <location>
        <begin position="434"/>
        <end position="465"/>
    </location>
</feature>
<dbReference type="InterPro" id="IPR016039">
    <property type="entry name" value="Thiolase-like"/>
</dbReference>
<evidence type="ECO:0000256" key="5">
    <source>
        <dbReference type="ARBA" id="ARBA00023315"/>
    </source>
</evidence>
<keyword evidence="11" id="KW-1185">Reference proteome</keyword>
<dbReference type="GO" id="GO:0071770">
    <property type="term" value="P:DIM/DIP cell wall layer assembly"/>
    <property type="evidence" value="ECO:0007669"/>
    <property type="project" value="TreeGrafter"/>
</dbReference>
<dbReference type="Pfam" id="PF00698">
    <property type="entry name" value="Acyl_transf_1"/>
    <property type="match status" value="1"/>
</dbReference>
<dbReference type="InterPro" id="IPR018201">
    <property type="entry name" value="Ketoacyl_synth_AS"/>
</dbReference>
<dbReference type="CDD" id="cd00833">
    <property type="entry name" value="PKS"/>
    <property type="match status" value="1"/>
</dbReference>
<dbReference type="Gene3D" id="3.40.366.10">
    <property type="entry name" value="Malonyl-Coenzyme A Acyl Carrier Protein, domain 2"/>
    <property type="match status" value="1"/>
</dbReference>
<dbReference type="FunFam" id="3.40.366.10:FF:000002">
    <property type="entry name" value="Probable polyketide synthase 2"/>
    <property type="match status" value="1"/>
</dbReference>
<dbReference type="SUPFAM" id="SSF55048">
    <property type="entry name" value="Probable ACP-binding domain of malonyl-CoA ACP transacylase"/>
    <property type="match status" value="1"/>
</dbReference>
<dbReference type="InterPro" id="IPR016036">
    <property type="entry name" value="Malonyl_transacylase_ACP-bd"/>
</dbReference>
<accession>A0A5P2UKA7</accession>
<evidence type="ECO:0000256" key="4">
    <source>
        <dbReference type="ARBA" id="ARBA00023194"/>
    </source>
</evidence>
<dbReference type="PANTHER" id="PTHR43775">
    <property type="entry name" value="FATTY ACID SYNTHASE"/>
    <property type="match status" value="1"/>
</dbReference>
<dbReference type="SMART" id="SM00827">
    <property type="entry name" value="PKS_AT"/>
    <property type="match status" value="1"/>
</dbReference>
<feature type="compositionally biased region" description="Low complexity" evidence="6">
    <location>
        <begin position="434"/>
        <end position="454"/>
    </location>
</feature>
<dbReference type="Proteomes" id="UP000634660">
    <property type="component" value="Unassembled WGS sequence"/>
</dbReference>
<dbReference type="InterPro" id="IPR016035">
    <property type="entry name" value="Acyl_Trfase/lysoPLipase"/>
</dbReference>
<dbReference type="InterPro" id="IPR020841">
    <property type="entry name" value="PKS_Beta-ketoAc_synthase_dom"/>
</dbReference>
<dbReference type="InterPro" id="IPR014031">
    <property type="entry name" value="Ketoacyl_synth_C"/>
</dbReference>
<dbReference type="OrthoDB" id="9778690at2"/>
<protein>
    <submittedName>
        <fullName evidence="10">Acyltransferase domain-containing protein</fullName>
    </submittedName>
</protein>
<evidence type="ECO:0000259" key="8">
    <source>
        <dbReference type="PROSITE" id="PS52004"/>
    </source>
</evidence>
<dbReference type="Pfam" id="PF00109">
    <property type="entry name" value="ketoacyl-synt"/>
    <property type="match status" value="1"/>
</dbReference>
<dbReference type="PROSITE" id="PS52004">
    <property type="entry name" value="KS3_2"/>
    <property type="match status" value="1"/>
</dbReference>
<evidence type="ECO:0000259" key="7">
    <source>
        <dbReference type="PROSITE" id="PS50075"/>
    </source>
</evidence>
<reference evidence="9" key="1">
    <citation type="journal article" date="2014" name="Int. J. Syst. Evol. Microbiol.">
        <title>Complete genome sequence of Corynebacterium casei LMG S-19264T (=DSM 44701T), isolated from a smear-ripened cheese.</title>
        <authorList>
            <consortium name="US DOE Joint Genome Institute (JGI-PGF)"/>
            <person name="Walter F."/>
            <person name="Albersmeier A."/>
            <person name="Kalinowski J."/>
            <person name="Ruckert C."/>
        </authorList>
    </citation>
    <scope>NUCLEOTIDE SEQUENCE</scope>
    <source>
        <strain evidence="9">JCM 4834</strain>
    </source>
</reference>
<dbReference type="Pfam" id="PF14765">
    <property type="entry name" value="PS-DH"/>
    <property type="match status" value="1"/>
</dbReference>
<dbReference type="RefSeq" id="WP_150517865.1">
    <property type="nucleotide sequence ID" value="NZ_BMVX01000005.1"/>
</dbReference>
<dbReference type="InterPro" id="IPR009081">
    <property type="entry name" value="PP-bd_ACP"/>
</dbReference>
<dbReference type="GO" id="GO:0005886">
    <property type="term" value="C:plasma membrane"/>
    <property type="evidence" value="ECO:0007669"/>
    <property type="project" value="TreeGrafter"/>
</dbReference>
<dbReference type="GO" id="GO:0004312">
    <property type="term" value="F:fatty acid synthase activity"/>
    <property type="evidence" value="ECO:0007669"/>
    <property type="project" value="TreeGrafter"/>
</dbReference>
<keyword evidence="5 10" id="KW-0012">Acyltransferase</keyword>
<dbReference type="PROSITE" id="PS00606">
    <property type="entry name" value="KS3_1"/>
    <property type="match status" value="1"/>
</dbReference>
<dbReference type="Pfam" id="PF00550">
    <property type="entry name" value="PP-binding"/>
    <property type="match status" value="1"/>
</dbReference>
<dbReference type="InterPro" id="IPR049551">
    <property type="entry name" value="PKS_DH_C"/>
</dbReference>
<dbReference type="Gene3D" id="3.30.70.3290">
    <property type="match status" value="1"/>
</dbReference>
<dbReference type="SUPFAM" id="SSF52151">
    <property type="entry name" value="FabD/lysophospholipase-like"/>
    <property type="match status" value="1"/>
</dbReference>
<dbReference type="InterPro" id="IPR014043">
    <property type="entry name" value="Acyl_transferase_dom"/>
</dbReference>
<keyword evidence="4" id="KW-0045">Antibiotic biosynthesis</keyword>
<dbReference type="SUPFAM" id="SSF53901">
    <property type="entry name" value="Thiolase-like"/>
    <property type="match status" value="1"/>
</dbReference>
<dbReference type="Pfam" id="PF02801">
    <property type="entry name" value="Ketoacyl-synt_C"/>
    <property type="match status" value="1"/>
</dbReference>
<evidence type="ECO:0000313" key="11">
    <source>
        <dbReference type="Proteomes" id="UP000326831"/>
    </source>
</evidence>
<dbReference type="KEGG" id="ssub:CP968_11205"/>
<gene>
    <name evidence="10" type="ORF">CP968_11205</name>
    <name evidence="9" type="ORF">GCM10010371_16420</name>
</gene>
<dbReference type="GO" id="GO:0017000">
    <property type="term" value="P:antibiotic biosynthetic process"/>
    <property type="evidence" value="ECO:0007669"/>
    <property type="project" value="UniProtKB-KW"/>
</dbReference>
<reference evidence="10 11" key="2">
    <citation type="submission" date="2017-09" db="EMBL/GenBank/DDBJ databases">
        <authorList>
            <person name="Lee N."/>
            <person name="Cho B.-K."/>
        </authorList>
    </citation>
    <scope>NUCLEOTIDE SEQUENCE [LARGE SCALE GENOMIC DNA]</scope>
    <source>
        <strain evidence="10 11">ATCC 27467</strain>
    </source>
</reference>
<evidence type="ECO:0000256" key="6">
    <source>
        <dbReference type="SAM" id="MobiDB-lite"/>
    </source>
</evidence>
<dbReference type="InterPro" id="IPR050091">
    <property type="entry name" value="PKS_NRPS_Biosynth_Enz"/>
</dbReference>
<dbReference type="SMART" id="SM00825">
    <property type="entry name" value="PKS_KS"/>
    <property type="match status" value="1"/>
</dbReference>
<dbReference type="Gene3D" id="3.40.47.10">
    <property type="match status" value="1"/>
</dbReference>
<dbReference type="InterPro" id="IPR006162">
    <property type="entry name" value="Ppantetheine_attach_site"/>
</dbReference>
<evidence type="ECO:0000256" key="3">
    <source>
        <dbReference type="ARBA" id="ARBA00022679"/>
    </source>
</evidence>
<sequence>MSSIDPVRTVAVVGMGCRFPGASGTDAFWKNLTANTDSITPIPSERFDAARYHSTTPGTPGRTVSRHGGFLDDPFSFDAPFFGISPAEAALLDPQHRLLLPVVWEALEDAGIAPSALAGSSTGVYIGQATGDYADTGLHVDPTLGEATGSRLRSMAAGRISYALDLRGPSMTIDTACSSSLVAVHTARQSLLSGEAEVAVAGGVNVILSPRDSIAYSQAEMLSPDGRCKFGDAGADGFVRSEGIGVVVLKPLPAALRDGDRVLALLPGSAVTNDGRGSGLLLKPAVSGQTAMFEAACRDAGVRPGDLDYVEAHGTGTPVGDAVELRALAAAVAGSRTARRPLRTGSVKSNIGHTEAAAGIAGLIKAVLAAHHGTVPASLHHHTPNPVLADLPVSVVTRNEPLGRGSGRALLGVSSFGLSGTNAHVVVAEHLPEPAASGSSGARRPGPPARAAVGAGRGAPPRPAPPAAEAALLVLSARSPAALERLAARYADFLGPDGAGRDLDLAEVCAAAALRRDAHPYRLWVTGSAHDELAAGLRELARGGRPDNGGAGPGVFGPGLRTVFVFPGQGSQWTGMGRALLESSAAFREALEACDAAVREEAGWSVLEVLRAPGEDFPDDVGTVQPVLWAMEVALAAYWREAGVTPDVCVGHSMGEVAAAVVAGGLGLRDGAAVICRRSALMRSLAGRGAMLATELSADRARELARSEAGGTVCVAAENAPESTVLSGERAGLERLARRLDERGVFHRPVRVNVASHSPLMDGITGELLEALADVAPVPAHTALYSTLRGTELDGPELDARYWVDNLREPVLFHGAVSALAKDADAVFVEISPHPVLQAALEDTLAAAGSASAVTGSTRRGRPERAELARSLGRVFAAGGRVRWERWFRDGSPHVPLPGYPWDEEHLRRPGAAGGAFGGPEPAEPAQPAGLGSYVRHFGPGEDLVGVRVRGLDLVAPVVSLAVLHAAAAARFPGGALIRDVRVGADPVPAGAGGVTLGVRLDDAPEGRPRPAAVRAAGPAGGAAGAPAVCLSAWVEGAGPSASGAAWYARVDEALGRCRDYRPAPEFFASAARREFEIAPAFRTVRRLWTGPGEAVAHVDRPDAPPEAAWEACLLPLLAAVGPEDRYRPVAFDTVRFHGPLPEDFWVHCSVAPGLPGREARADVVVAGPDGRPVAEFGGIRLHRLETAGVGDVTRWLSDTALRFSDLAVGTVADLTQTPRRVFTSALAVLRPSFAAAPPVPAGAVARPGPHLARPVPEAADGAGPAAAGPHPLVAEAARVLVMEPARIDVRRPLRDYGLDSLMAAQLRGRLAADHGIAYSVGQLLGTLSVERLIAVSGH</sequence>
<dbReference type="InterPro" id="IPR001227">
    <property type="entry name" value="Ac_transferase_dom_sf"/>
</dbReference>
<dbReference type="EMBL" id="CP023701">
    <property type="protein sequence ID" value="QEU78785.1"/>
    <property type="molecule type" value="Genomic_DNA"/>
</dbReference>
<keyword evidence="3 10" id="KW-0808">Transferase</keyword>
<dbReference type="Gene3D" id="3.10.129.110">
    <property type="entry name" value="Polyketide synthase dehydratase"/>
    <property type="match status" value="1"/>
</dbReference>
<evidence type="ECO:0000313" key="9">
    <source>
        <dbReference type="EMBL" id="GGZ57703.1"/>
    </source>
</evidence>
<dbReference type="GO" id="GO:0031177">
    <property type="term" value="F:phosphopantetheine binding"/>
    <property type="evidence" value="ECO:0007669"/>
    <property type="project" value="InterPro"/>
</dbReference>
<evidence type="ECO:0000313" key="10">
    <source>
        <dbReference type="EMBL" id="QEU78785.1"/>
    </source>
</evidence>
<dbReference type="GO" id="GO:0005737">
    <property type="term" value="C:cytoplasm"/>
    <property type="evidence" value="ECO:0007669"/>
    <property type="project" value="TreeGrafter"/>
</dbReference>
<dbReference type="Gene3D" id="1.10.1200.10">
    <property type="entry name" value="ACP-like"/>
    <property type="match status" value="1"/>
</dbReference>
<reference evidence="9" key="3">
    <citation type="submission" date="2020-09" db="EMBL/GenBank/DDBJ databases">
        <authorList>
            <person name="Sun Q."/>
            <person name="Ohkuma M."/>
        </authorList>
    </citation>
    <scope>NUCLEOTIDE SEQUENCE</scope>
    <source>
        <strain evidence="9">JCM 4834</strain>
    </source>
</reference>
<feature type="domain" description="Carrier" evidence="7">
    <location>
        <begin position="1264"/>
        <end position="1339"/>
    </location>
</feature>
<dbReference type="Pfam" id="PF22621">
    <property type="entry name" value="CurL-like_PKS_C"/>
    <property type="match status" value="1"/>
</dbReference>
<dbReference type="PROSITE" id="PS50075">
    <property type="entry name" value="CARRIER"/>
    <property type="match status" value="1"/>
</dbReference>
<evidence type="ECO:0000256" key="2">
    <source>
        <dbReference type="ARBA" id="ARBA00022553"/>
    </source>
</evidence>
<dbReference type="SUPFAM" id="SSF47336">
    <property type="entry name" value="ACP-like"/>
    <property type="match status" value="1"/>
</dbReference>
<keyword evidence="1" id="KW-0596">Phosphopantetheine</keyword>
<dbReference type="InterPro" id="IPR042104">
    <property type="entry name" value="PKS_dehydratase_sf"/>
</dbReference>
<name>A0A5P2UKA7_9ACTN</name>
<dbReference type="SMART" id="SM00823">
    <property type="entry name" value="PKS_PP"/>
    <property type="match status" value="1"/>
</dbReference>
<feature type="domain" description="Ketosynthase family 3 (KS3)" evidence="8">
    <location>
        <begin position="7"/>
        <end position="429"/>
    </location>
</feature>
<evidence type="ECO:0000256" key="1">
    <source>
        <dbReference type="ARBA" id="ARBA00022450"/>
    </source>
</evidence>
<proteinExistence type="predicted"/>